<comment type="cofactor">
    <cofactor evidence="3">
        <name>Co(2+)</name>
        <dbReference type="ChEBI" id="CHEBI:48828"/>
    </cofactor>
</comment>
<dbReference type="NCBIfam" id="TIGR01589">
    <property type="entry name" value="A_thal_3526"/>
    <property type="match status" value="1"/>
</dbReference>
<dbReference type="EC" id="5.1.3.1" evidence="7"/>
<reference evidence="12 13" key="1">
    <citation type="journal article" date="2021" name="bioRxiv">
        <title>Chromosome-scale and haplotype-resolved genome assembly of a tetraploid potato cultivar.</title>
        <authorList>
            <person name="Sun H."/>
            <person name="Jiao W.-B."/>
            <person name="Krause K."/>
            <person name="Campoy J.A."/>
            <person name="Goel M."/>
            <person name="Folz-Donahue K."/>
            <person name="Kukat C."/>
            <person name="Huettel B."/>
            <person name="Schneeberger K."/>
        </authorList>
    </citation>
    <scope>NUCLEOTIDE SEQUENCE [LARGE SCALE GENOMIC DNA]</scope>
    <source>
        <strain evidence="12">SolTubOtavaFocal</strain>
        <tissue evidence="12">Leaves</tissue>
    </source>
</reference>
<comment type="cofactor">
    <cofactor evidence="4">
        <name>Zn(2+)</name>
        <dbReference type="ChEBI" id="CHEBI:29105"/>
    </cofactor>
</comment>
<comment type="catalytic activity">
    <reaction evidence="1">
        <text>D-ribulose 5-phosphate = D-xylulose 5-phosphate</text>
        <dbReference type="Rhea" id="RHEA:13677"/>
        <dbReference type="ChEBI" id="CHEBI:57737"/>
        <dbReference type="ChEBI" id="CHEBI:58121"/>
        <dbReference type="EC" id="5.1.3.1"/>
    </reaction>
</comment>
<comment type="cofactor">
    <cofactor evidence="2">
        <name>Mn(2+)</name>
        <dbReference type="ChEBI" id="CHEBI:29035"/>
    </cofactor>
</comment>
<dbReference type="Gene3D" id="3.20.20.70">
    <property type="entry name" value="Aldolase class I"/>
    <property type="match status" value="1"/>
</dbReference>
<dbReference type="InterPro" id="IPR026019">
    <property type="entry name" value="Ribul_P_3_epim"/>
</dbReference>
<gene>
    <name evidence="12" type="ORF">KY290_024223</name>
</gene>
<dbReference type="CDD" id="cd00429">
    <property type="entry name" value="RPE"/>
    <property type="match status" value="1"/>
</dbReference>
<proteinExistence type="inferred from homology"/>
<dbReference type="EMBL" id="JAIVGD010000018">
    <property type="protein sequence ID" value="KAH0753953.1"/>
    <property type="molecule type" value="Genomic_DNA"/>
</dbReference>
<evidence type="ECO:0000256" key="11">
    <source>
        <dbReference type="SAM" id="MobiDB-lite"/>
    </source>
</evidence>
<keyword evidence="8" id="KW-0479">Metal-binding</keyword>
<name>A0ABQ7US54_SOLTU</name>
<dbReference type="InterPro" id="IPR013785">
    <property type="entry name" value="Aldolase_TIM"/>
</dbReference>
<keyword evidence="9" id="KW-0413">Isomerase</keyword>
<keyword evidence="13" id="KW-1185">Reference proteome</keyword>
<dbReference type="Pfam" id="PF09713">
    <property type="entry name" value="A_thal_3526"/>
    <property type="match status" value="1"/>
</dbReference>
<evidence type="ECO:0000313" key="12">
    <source>
        <dbReference type="EMBL" id="KAH0753953.1"/>
    </source>
</evidence>
<protein>
    <recommendedName>
        <fullName evidence="7">ribulose-phosphate 3-epimerase</fullName>
        <ecNumber evidence="7">5.1.3.1</ecNumber>
    </recommendedName>
    <alternativeName>
        <fullName evidence="10">Pentose-5-phosphate 3-epimerase</fullName>
    </alternativeName>
</protein>
<feature type="compositionally biased region" description="Basic and acidic residues" evidence="11">
    <location>
        <begin position="7"/>
        <end position="34"/>
    </location>
</feature>
<evidence type="ECO:0000256" key="2">
    <source>
        <dbReference type="ARBA" id="ARBA00001936"/>
    </source>
</evidence>
<sequence length="628" mass="68378">MKTTKPIKAEKKLQPNNTEKKPSIQASHEAHNDQQNHTADTPVADAGSVSASGNDNRKVSREDIELVQNLIERCLQLYMNKDEVVKTLLNRARIDPGFTTLVWQKLEEENADFFRAYYIRLKLKKQIILFNHLLEHQYHLMKYPVPPKVPLAPMQNGISTMPVNNLPMGYPVLQQPSVPAAGQPHLDPMGMSSCHVVNGVPAPGNYHPMRMNSGNDMVIDTSVSDVAAAVPPGNAMSDMAVSPTSVASSGHFPFTASEISGMGVDTSALDAAFPSDVASSVGLQLPPDSGVGNSRDSLRSLAQIPWNFSLSDLTADLSNLGDLGPLGNYPGSAYLPSDSDILLDSPEQDDIGESFYFLAHRMSTEKRDTTTIYASAGLLIERRILRPQVTKMVKAIIAPSMLSSDFANLASEAERMLNCGADWLHMDIMLLTGRSDVQVKFWFHFVPNLTLGAPIIESLRKHTKAYLDCHLMVTNPLDYVEPLGKAGASGFTFHVEASRDNWQELVQKIKSKGMKPGVSLKPGTPIEEVYPLLDGENSVELVLVMTVEPGFGGQKFMPEMMDKVRTLRKKYPSLDIEVDGGLGPSTIEAATSAGANCIVAGSSVFGAPDPAQVITLLRVSVEEAQKRS</sequence>
<feature type="region of interest" description="Disordered" evidence="11">
    <location>
        <begin position="1"/>
        <end position="57"/>
    </location>
</feature>
<evidence type="ECO:0000256" key="4">
    <source>
        <dbReference type="ARBA" id="ARBA00001947"/>
    </source>
</evidence>
<dbReference type="HAMAP" id="MF_02227">
    <property type="entry name" value="RPE"/>
    <property type="match status" value="1"/>
</dbReference>
<evidence type="ECO:0000256" key="3">
    <source>
        <dbReference type="ARBA" id="ARBA00001941"/>
    </source>
</evidence>
<dbReference type="PANTHER" id="PTHR11749">
    <property type="entry name" value="RIBULOSE-5-PHOSPHATE-3-EPIMERASE"/>
    <property type="match status" value="1"/>
</dbReference>
<dbReference type="PROSITE" id="PS01086">
    <property type="entry name" value="RIBUL_P_3_EPIMER_2"/>
    <property type="match status" value="1"/>
</dbReference>
<evidence type="ECO:0000256" key="5">
    <source>
        <dbReference type="ARBA" id="ARBA00001954"/>
    </source>
</evidence>
<evidence type="ECO:0000313" key="13">
    <source>
        <dbReference type="Proteomes" id="UP000826656"/>
    </source>
</evidence>
<evidence type="ECO:0000256" key="1">
    <source>
        <dbReference type="ARBA" id="ARBA00001782"/>
    </source>
</evidence>
<evidence type="ECO:0000256" key="7">
    <source>
        <dbReference type="ARBA" id="ARBA00013188"/>
    </source>
</evidence>
<comment type="cofactor">
    <cofactor evidence="5">
        <name>Fe(2+)</name>
        <dbReference type="ChEBI" id="CHEBI:29033"/>
    </cofactor>
</comment>
<dbReference type="NCBIfam" id="NF004076">
    <property type="entry name" value="PRK05581.1-4"/>
    <property type="match status" value="1"/>
</dbReference>
<evidence type="ECO:0000256" key="8">
    <source>
        <dbReference type="ARBA" id="ARBA00022723"/>
    </source>
</evidence>
<evidence type="ECO:0000256" key="9">
    <source>
        <dbReference type="ARBA" id="ARBA00023235"/>
    </source>
</evidence>
<evidence type="ECO:0000256" key="10">
    <source>
        <dbReference type="ARBA" id="ARBA00030599"/>
    </source>
</evidence>
<dbReference type="Pfam" id="PF00834">
    <property type="entry name" value="Ribul_P_3_epim"/>
    <property type="match status" value="1"/>
</dbReference>
<comment type="similarity">
    <text evidence="6">Belongs to the ribulose-phosphate 3-epimerase family.</text>
</comment>
<dbReference type="InterPro" id="IPR000056">
    <property type="entry name" value="Ribul_P_3_epim-like"/>
</dbReference>
<comment type="caution">
    <text evidence="12">The sequence shown here is derived from an EMBL/GenBank/DDBJ whole genome shotgun (WGS) entry which is preliminary data.</text>
</comment>
<dbReference type="Proteomes" id="UP000826656">
    <property type="component" value="Unassembled WGS sequence"/>
</dbReference>
<evidence type="ECO:0000256" key="6">
    <source>
        <dbReference type="ARBA" id="ARBA00009541"/>
    </source>
</evidence>
<dbReference type="InterPro" id="IPR006476">
    <property type="entry name" value="CHP01589_pln"/>
</dbReference>
<accession>A0ABQ7US54</accession>
<dbReference type="SUPFAM" id="SSF51366">
    <property type="entry name" value="Ribulose-phoshate binding barrel"/>
    <property type="match status" value="1"/>
</dbReference>
<dbReference type="InterPro" id="IPR011060">
    <property type="entry name" value="RibuloseP-bd_barrel"/>
</dbReference>
<organism evidence="12 13">
    <name type="scientific">Solanum tuberosum</name>
    <name type="common">Potato</name>
    <dbReference type="NCBI Taxonomy" id="4113"/>
    <lineage>
        <taxon>Eukaryota</taxon>
        <taxon>Viridiplantae</taxon>
        <taxon>Streptophyta</taxon>
        <taxon>Embryophyta</taxon>
        <taxon>Tracheophyta</taxon>
        <taxon>Spermatophyta</taxon>
        <taxon>Magnoliopsida</taxon>
        <taxon>eudicotyledons</taxon>
        <taxon>Gunneridae</taxon>
        <taxon>Pentapetalae</taxon>
        <taxon>asterids</taxon>
        <taxon>lamiids</taxon>
        <taxon>Solanales</taxon>
        <taxon>Solanaceae</taxon>
        <taxon>Solanoideae</taxon>
        <taxon>Solaneae</taxon>
        <taxon>Solanum</taxon>
    </lineage>
</organism>